<sequence>MKKILQTIINTLQLVNCILHTAYRILHTAYRILNTPNRTLKTENFILHTAYCLLLTVFLSLLTFQQASAQIYPIQVNPQLIPPYSLKLSDYQTTNSEKLFVNILLTDTQEIGRRVRLKMRIEGNGYNIQNTDVVAGATPIYLDGGINQRLSNLDLRPYFELNNLLGIAPQQYTQPLPSGRYDFCFEVYDFFSGQLLSRKSCFSVYLILNDPPILNLPFRGDLVTAKNPQNLLFSWTPRHLNATGVQYEFTLKELWDTTIDPQAAFLSSPPLYQTTTYTSTLLYGPADIPLLEGKKYAWQVRAIVSDGISETSVFKNNGYSEIFNFTYQGNCEVPKFVLSEAQNTQTVQITWLYSDHIRYQIQYRKKGYGDDDWFDLYAYNQQGTIHNLEAGTTYEFRVGGECTPEGGFAFSGIQEFTTPTESETAYYNCGIMPQIKITNNTPLPSLKRGEIFTAGDFPVVTVEVNGSEGNYSGWGYITLPFLAQLNKVINIANKLSDGAVNIGKYTRIKVDFKSIQINTDYQLTRGVVETSYDPKWKSILDADAIIQDLTGLKGEVATFDATKVELQGVKVVDGQVVLVLKNGTETTIDTKPPVVITDKNGKTFTVNEQGEVTEGQAADGGAPNKSNTTGVDNAGNVNLISSKDVEVLFEPGNGKYTFDTNPNQDTGLSTNTTLNSTYETINKADGGNYYVHYKALSNTPFSTDQINATAIFSNGKTKENLVFKTQNGNAVEPSWSGNVATFELTKQFDYAKDAIIATVKPADSTAKYEVAGKIDLWHLSGKKVNVVLVSINDAPIPSDAATKLNEIYNKAGVSFNVSTIKKKITNTWGTTIVTGASDALNTYTNGQQLVTQAVINALGSEYKTDTYYMLYTNEKANNGNAGFMPLLRQFGFVFDGENRTLAHELGHGVFGLKHPFSKDADQRKTNLLMDYGGGELLSHNDWEMIYAPGLQLYQFTQGSSDGAQIAEGFNYIMPNHKSFRFQTNDGKKDSDIINVDHINNGGHPNGTLYAFNINGKEYEFGFDSKKTTEAFYEKGSDIPYNNAYNTTFEEQNYRLLIQQAANSCNYYLAVRKKPNLLNPVLTILPDEVQIPAINCSKVLLNEASVNAGTIDCSLIAEIKIDNPGSIAFRVNRAVKECLQAIKTSERVSMINALLPYLGNIEDAKSKIALEAMNREIGDTKTYVSNVFNAGDQYDVGRAIAQLTSTGLENNDFQREIINIVKKNNYALLVKMLGECDFDEVTHPFIDEVSIAFMANPNVAKTTKTIEVLGETLRYPSSLMPYIIGLKPNMSISSDKDQLNAQYTVLSKLPITFNSNGTINLKESYSEYFKGKGIDDMTFPSLYDNPTADPFEATVFLIGIDNNELGLQKDKVIVMPAIWGLCIEKAIAEHKKARIWRHVGNGAAVIGAIVAAAPSGGTSIVGAIAIIGGEAAVLDELMMMSKDDVTFEQYQSNIELYEKWDLVYNSIMMVDGLVNAPELAKTLGGLVQRMRSISYLKIAGKSLKPEFVTALKLALQDIGKYKNIAVIKLGIKNTINYTKFAFKSTDNFIDIIIHAKDNKFYVVVEGVVQEKSSKEIISIIDNTPTGKTARLLSCNDEAAAIALSIETKKPFYASDGWVEINKNGDVFSEKDFYLYNRGTRGTKGSNYTKGNATEGVEYLRLGDGVSGVGKTLEQVKSLLSNAPSWLKTNDDLLRRLANESDDFIKKVDDYYKNAIPSNTPSGFNGEGVYSGVKFNKYGHPELTPHVSSPDHIVKIEMKGNYTSDMTDAKNKLVQQAFDGDASKVRKSIDPNTGNQSSGWSPFQIKQADGSWSEPYTWHHHQDGSSMYPVKKSVHDAIIGKHTGGREIVTKYPELKGFFNQP</sequence>
<dbReference type="Gene3D" id="2.60.40.10">
    <property type="entry name" value="Immunoglobulins"/>
    <property type="match status" value="1"/>
</dbReference>
<evidence type="ECO:0000256" key="1">
    <source>
        <dbReference type="SAM" id="MobiDB-lite"/>
    </source>
</evidence>
<evidence type="ECO:0000313" key="5">
    <source>
        <dbReference type="Proteomes" id="UP000641454"/>
    </source>
</evidence>
<proteinExistence type="predicted"/>
<feature type="domain" description="Fibronectin type-III" evidence="3">
    <location>
        <begin position="333"/>
        <end position="421"/>
    </location>
</feature>
<dbReference type="CDD" id="cd00063">
    <property type="entry name" value="FN3"/>
    <property type="match status" value="1"/>
</dbReference>
<dbReference type="InterPro" id="IPR032869">
    <property type="entry name" value="WHH_dom_containing"/>
</dbReference>
<feature type="compositionally biased region" description="Polar residues" evidence="1">
    <location>
        <begin position="1788"/>
        <end position="1799"/>
    </location>
</feature>
<keyword evidence="2" id="KW-1133">Transmembrane helix</keyword>
<keyword evidence="4" id="KW-0378">Hydrolase</keyword>
<dbReference type="RefSeq" id="WP_187017751.1">
    <property type="nucleotide sequence ID" value="NZ_JACRUK010000010.1"/>
</dbReference>
<dbReference type="PROSITE" id="PS50853">
    <property type="entry name" value="FN3"/>
    <property type="match status" value="1"/>
</dbReference>
<evidence type="ECO:0000313" key="4">
    <source>
        <dbReference type="EMBL" id="MBC5844085.1"/>
    </source>
</evidence>
<dbReference type="Proteomes" id="UP000641454">
    <property type="component" value="Unassembled WGS sequence"/>
</dbReference>
<keyword evidence="4" id="KW-0255">Endonuclease</keyword>
<dbReference type="GO" id="GO:0004519">
    <property type="term" value="F:endonuclease activity"/>
    <property type="evidence" value="ECO:0007669"/>
    <property type="project" value="UniProtKB-KW"/>
</dbReference>
<reference evidence="4 5" key="1">
    <citation type="submission" date="2020-08" db="EMBL/GenBank/DDBJ databases">
        <title>Description of novel Flavobacterium F-392 isolate.</title>
        <authorList>
            <person name="Saticioglu I.B."/>
            <person name="Duman M."/>
            <person name="Altun S."/>
        </authorList>
    </citation>
    <scope>NUCLEOTIDE SEQUENCE [LARGE SCALE GENOMIC DNA]</scope>
    <source>
        <strain evidence="4 5">F-392</strain>
    </source>
</reference>
<gene>
    <name evidence="4" type="ORF">H8R25_06505</name>
</gene>
<keyword evidence="2" id="KW-0472">Membrane</keyword>
<dbReference type="EMBL" id="JACRUL010000010">
    <property type="protein sequence ID" value="MBC5844085.1"/>
    <property type="molecule type" value="Genomic_DNA"/>
</dbReference>
<feature type="transmembrane region" description="Helical" evidence="2">
    <location>
        <begin position="45"/>
        <end position="64"/>
    </location>
</feature>
<dbReference type="InterPro" id="IPR013783">
    <property type="entry name" value="Ig-like_fold"/>
</dbReference>
<keyword evidence="2" id="KW-0812">Transmembrane</keyword>
<accession>A0A923N0X2</accession>
<keyword evidence="5" id="KW-1185">Reference proteome</keyword>
<evidence type="ECO:0000256" key="2">
    <source>
        <dbReference type="SAM" id="Phobius"/>
    </source>
</evidence>
<dbReference type="SUPFAM" id="SSF49265">
    <property type="entry name" value="Fibronectin type III"/>
    <property type="match status" value="1"/>
</dbReference>
<keyword evidence="4" id="KW-0540">Nuclease</keyword>
<feature type="region of interest" description="Disordered" evidence="1">
    <location>
        <begin position="1783"/>
        <end position="1803"/>
    </location>
</feature>
<feature type="region of interest" description="Disordered" evidence="1">
    <location>
        <begin position="611"/>
        <end position="634"/>
    </location>
</feature>
<name>A0A923N0X2_9FLAO</name>
<protein>
    <submittedName>
        <fullName evidence="4">HNH endonuclease</fullName>
    </submittedName>
</protein>
<feature type="compositionally biased region" description="Polar residues" evidence="1">
    <location>
        <begin position="624"/>
        <end position="634"/>
    </location>
</feature>
<evidence type="ECO:0000259" key="3">
    <source>
        <dbReference type="PROSITE" id="PS50853"/>
    </source>
</evidence>
<dbReference type="InterPro" id="IPR036116">
    <property type="entry name" value="FN3_sf"/>
</dbReference>
<comment type="caution">
    <text evidence="4">The sequence shown here is derived from an EMBL/GenBank/DDBJ whole genome shotgun (WGS) entry which is preliminary data.</text>
</comment>
<dbReference type="Pfam" id="PF14414">
    <property type="entry name" value="WHH"/>
    <property type="match status" value="1"/>
</dbReference>
<dbReference type="InterPro" id="IPR003961">
    <property type="entry name" value="FN3_dom"/>
</dbReference>
<organism evidence="4 5">
    <name type="scientific">Flavobacterium muglaense</name>
    <dbReference type="NCBI Taxonomy" id="2764716"/>
    <lineage>
        <taxon>Bacteria</taxon>
        <taxon>Pseudomonadati</taxon>
        <taxon>Bacteroidota</taxon>
        <taxon>Flavobacteriia</taxon>
        <taxon>Flavobacteriales</taxon>
        <taxon>Flavobacteriaceae</taxon>
        <taxon>Flavobacterium</taxon>
    </lineage>
</organism>